<proteinExistence type="inferred from homology"/>
<feature type="region of interest" description="Disordered" evidence="25">
    <location>
        <begin position="203"/>
        <end position="223"/>
    </location>
</feature>
<keyword evidence="12" id="KW-0805">Transcription regulation</keyword>
<keyword evidence="11" id="KW-1133">Transmembrane helix</keyword>
<evidence type="ECO:0000256" key="9">
    <source>
        <dbReference type="ARBA" id="ARBA00022824"/>
    </source>
</evidence>
<dbReference type="PROSITE" id="PS00036">
    <property type="entry name" value="BZIP_BASIC"/>
    <property type="match status" value="1"/>
</dbReference>
<evidence type="ECO:0000256" key="4">
    <source>
        <dbReference type="ARBA" id="ARBA00008157"/>
    </source>
</evidence>
<dbReference type="InterPro" id="IPR008917">
    <property type="entry name" value="TF_DNA-bd_sf"/>
</dbReference>
<keyword evidence="16" id="KW-0472">Membrane</keyword>
<dbReference type="InterPro" id="IPR047167">
    <property type="entry name" value="NFE2-like"/>
</dbReference>
<dbReference type="GO" id="GO:0000981">
    <property type="term" value="F:DNA-binding transcription factor activity, RNA polymerase II-specific"/>
    <property type="evidence" value="ECO:0007669"/>
    <property type="project" value="TreeGrafter"/>
</dbReference>
<evidence type="ECO:0000256" key="24">
    <source>
        <dbReference type="ARBA" id="ARBA00031659"/>
    </source>
</evidence>
<keyword evidence="19" id="KW-1207">Sterol metabolism</keyword>
<name>A0A672KHD8_SINGR</name>
<keyword evidence="13" id="KW-0443">Lipid metabolism</keyword>
<dbReference type="InterPro" id="IPR004827">
    <property type="entry name" value="bZIP"/>
</dbReference>
<dbReference type="Gene3D" id="1.10.880.10">
    <property type="entry name" value="Transcription factor, Skn-1-like, DNA-binding domain"/>
    <property type="match status" value="1"/>
</dbReference>
<evidence type="ECO:0000313" key="28">
    <source>
        <dbReference type="Proteomes" id="UP000472262"/>
    </source>
</evidence>
<keyword evidence="18" id="KW-0804">Transcription</keyword>
<evidence type="ECO:0000256" key="14">
    <source>
        <dbReference type="ARBA" id="ARBA00023121"/>
    </source>
</evidence>
<dbReference type="FunFam" id="1.10.880.10:FF:000004">
    <property type="entry name" value="Nuclear factor, erythroid 2"/>
    <property type="match status" value="1"/>
</dbReference>
<keyword evidence="9" id="KW-0256">Endoplasmic reticulum</keyword>
<keyword evidence="14" id="KW-0446">Lipid-binding</keyword>
<comment type="subcellular location">
    <subcellularLocation>
        <location evidence="3">Endoplasmic reticulum membrane</location>
        <topology evidence="3">Single-pass type II membrane protein</topology>
    </subcellularLocation>
    <subcellularLocation>
        <location evidence="2">Endoplasmic reticulum membrane</location>
        <topology evidence="2">Single-pass type III membrane protein</topology>
    </subcellularLocation>
    <subcellularLocation>
        <location evidence="1">Nucleus</location>
    </subcellularLocation>
</comment>
<evidence type="ECO:0000256" key="17">
    <source>
        <dbReference type="ARBA" id="ARBA00023159"/>
    </source>
</evidence>
<reference evidence="27" key="1">
    <citation type="submission" date="2025-08" db="UniProtKB">
        <authorList>
            <consortium name="Ensembl"/>
        </authorList>
    </citation>
    <scope>IDENTIFICATION</scope>
</reference>
<evidence type="ECO:0000256" key="8">
    <source>
        <dbReference type="ARBA" id="ARBA00022692"/>
    </source>
</evidence>
<evidence type="ECO:0000256" key="15">
    <source>
        <dbReference type="ARBA" id="ARBA00023125"/>
    </source>
</evidence>
<dbReference type="GO" id="GO:0005789">
    <property type="term" value="C:endoplasmic reticulum membrane"/>
    <property type="evidence" value="ECO:0007669"/>
    <property type="project" value="UniProtKB-SubCell"/>
</dbReference>
<keyword evidence="15" id="KW-0238">DNA-binding</keyword>
<evidence type="ECO:0000313" key="27">
    <source>
        <dbReference type="Ensembl" id="ENSSGRP00000010872.1"/>
    </source>
</evidence>
<accession>A0A672KHD8</accession>
<feature type="compositionally biased region" description="Low complexity" evidence="25">
    <location>
        <begin position="140"/>
        <end position="165"/>
    </location>
</feature>
<dbReference type="GO" id="GO:0005634">
    <property type="term" value="C:nucleus"/>
    <property type="evidence" value="ECO:0007669"/>
    <property type="project" value="UniProtKB-SubCell"/>
</dbReference>
<comment type="similarity">
    <text evidence="4">Belongs to the bZIP family. CNC subfamily.</text>
</comment>
<evidence type="ECO:0000256" key="10">
    <source>
        <dbReference type="ARBA" id="ARBA00022968"/>
    </source>
</evidence>
<evidence type="ECO:0000256" key="22">
    <source>
        <dbReference type="ARBA" id="ARBA00023242"/>
    </source>
</evidence>
<dbReference type="InterPro" id="IPR004826">
    <property type="entry name" value="bZIP_Maf"/>
</dbReference>
<evidence type="ECO:0000256" key="12">
    <source>
        <dbReference type="ARBA" id="ARBA00023015"/>
    </source>
</evidence>
<evidence type="ECO:0000256" key="25">
    <source>
        <dbReference type="SAM" id="MobiDB-lite"/>
    </source>
</evidence>
<keyword evidence="28" id="KW-1185">Reference proteome</keyword>
<keyword evidence="10" id="KW-0735">Signal-anchor</keyword>
<evidence type="ECO:0000256" key="3">
    <source>
        <dbReference type="ARBA" id="ARBA00004648"/>
    </source>
</evidence>
<dbReference type="PANTHER" id="PTHR24411">
    <property type="entry name" value="NUCLEAR FACTOR ERYTHROID 2-RELATED FACTOR"/>
    <property type="match status" value="1"/>
</dbReference>
<dbReference type="PANTHER" id="PTHR24411:SF31">
    <property type="entry name" value="ENDOPLASMIC RETICULUM MEMBRANE SENSOR NFE2L1"/>
    <property type="match status" value="1"/>
</dbReference>
<evidence type="ECO:0000256" key="11">
    <source>
        <dbReference type="ARBA" id="ARBA00022989"/>
    </source>
</evidence>
<organism evidence="27 28">
    <name type="scientific">Sinocyclocheilus grahami</name>
    <name type="common">Dianchi golden-line fish</name>
    <name type="synonym">Barbus grahami</name>
    <dbReference type="NCBI Taxonomy" id="75366"/>
    <lineage>
        <taxon>Eukaryota</taxon>
        <taxon>Metazoa</taxon>
        <taxon>Chordata</taxon>
        <taxon>Craniata</taxon>
        <taxon>Vertebrata</taxon>
        <taxon>Euteleostomi</taxon>
        <taxon>Actinopterygii</taxon>
        <taxon>Neopterygii</taxon>
        <taxon>Teleostei</taxon>
        <taxon>Ostariophysi</taxon>
        <taxon>Cypriniformes</taxon>
        <taxon>Cyprinidae</taxon>
        <taxon>Cyprininae</taxon>
        <taxon>Sinocyclocheilus</taxon>
    </lineage>
</organism>
<evidence type="ECO:0000256" key="20">
    <source>
        <dbReference type="ARBA" id="ARBA00023180"/>
    </source>
</evidence>
<evidence type="ECO:0000256" key="18">
    <source>
        <dbReference type="ARBA" id="ARBA00023163"/>
    </source>
</evidence>
<keyword evidence="6" id="KW-0678">Repressor</keyword>
<evidence type="ECO:0000256" key="13">
    <source>
        <dbReference type="ARBA" id="ARBA00023098"/>
    </source>
</evidence>
<evidence type="ECO:0000256" key="2">
    <source>
        <dbReference type="ARBA" id="ARBA00004643"/>
    </source>
</evidence>
<evidence type="ECO:0000256" key="16">
    <source>
        <dbReference type="ARBA" id="ARBA00023136"/>
    </source>
</evidence>
<dbReference type="Proteomes" id="UP000472262">
    <property type="component" value="Unassembled WGS sequence"/>
</dbReference>
<evidence type="ECO:0000256" key="19">
    <source>
        <dbReference type="ARBA" id="ARBA00023166"/>
    </source>
</evidence>
<keyword evidence="7" id="KW-0153">Cholesterol metabolism</keyword>
<evidence type="ECO:0000256" key="23">
    <source>
        <dbReference type="ARBA" id="ARBA00030985"/>
    </source>
</evidence>
<dbReference type="GO" id="GO:0000978">
    <property type="term" value="F:RNA polymerase II cis-regulatory region sequence-specific DNA binding"/>
    <property type="evidence" value="ECO:0007669"/>
    <property type="project" value="InterPro"/>
</dbReference>
<feature type="region of interest" description="Disordered" evidence="25">
    <location>
        <begin position="1"/>
        <end position="23"/>
    </location>
</feature>
<evidence type="ECO:0000256" key="1">
    <source>
        <dbReference type="ARBA" id="ARBA00004123"/>
    </source>
</evidence>
<dbReference type="GO" id="GO:0008203">
    <property type="term" value="P:cholesterol metabolic process"/>
    <property type="evidence" value="ECO:0007669"/>
    <property type="project" value="UniProtKB-KW"/>
</dbReference>
<reference evidence="27" key="2">
    <citation type="submission" date="2025-09" db="UniProtKB">
        <authorList>
            <consortium name="Ensembl"/>
        </authorList>
    </citation>
    <scope>IDENTIFICATION</scope>
</reference>
<dbReference type="InParanoid" id="A0A672KHD8"/>
<keyword evidence="22" id="KW-0539">Nucleus</keyword>
<feature type="region of interest" description="Disordered" evidence="25">
    <location>
        <begin position="120"/>
        <end position="171"/>
    </location>
</feature>
<evidence type="ECO:0000256" key="5">
    <source>
        <dbReference type="ARBA" id="ARBA00020485"/>
    </source>
</evidence>
<keyword evidence="20" id="KW-0325">Glycoprotein</keyword>
<keyword evidence="21" id="KW-0753">Steroid metabolism</keyword>
<evidence type="ECO:0000256" key="21">
    <source>
        <dbReference type="ARBA" id="ARBA00023221"/>
    </source>
</evidence>
<dbReference type="GO" id="GO:0008289">
    <property type="term" value="F:lipid binding"/>
    <property type="evidence" value="ECO:0007669"/>
    <property type="project" value="UniProtKB-KW"/>
</dbReference>
<protein>
    <recommendedName>
        <fullName evidence="5">Endoplasmic reticulum membrane sensor NFE2L1</fullName>
    </recommendedName>
    <alternativeName>
        <fullName evidence="24">Nuclear factor erythroid 2-related factor 1</fullName>
    </alternativeName>
    <alternativeName>
        <fullName evidence="23">Nuclear factor, erythroid derived 2, like 1</fullName>
    </alternativeName>
</protein>
<keyword evidence="17" id="KW-0010">Activator</keyword>
<dbReference type="Ensembl" id="ENSSGRT00000011801.1">
    <property type="protein sequence ID" value="ENSSGRP00000010872.1"/>
    <property type="gene ID" value="ENSSGRG00000007120.1"/>
</dbReference>
<keyword evidence="8" id="KW-0812">Transmembrane</keyword>
<dbReference type="OMA" id="YRISILC"/>
<feature type="domain" description="BZIP" evidence="26">
    <location>
        <begin position="281"/>
        <end position="296"/>
    </location>
</feature>
<dbReference type="Pfam" id="PF03131">
    <property type="entry name" value="bZIP_Maf"/>
    <property type="match status" value="1"/>
</dbReference>
<dbReference type="SMART" id="SM00338">
    <property type="entry name" value="BRLZ"/>
    <property type="match status" value="1"/>
</dbReference>
<evidence type="ECO:0000259" key="26">
    <source>
        <dbReference type="PROSITE" id="PS00036"/>
    </source>
</evidence>
<evidence type="ECO:0000256" key="7">
    <source>
        <dbReference type="ARBA" id="ARBA00022548"/>
    </source>
</evidence>
<evidence type="ECO:0000256" key="6">
    <source>
        <dbReference type="ARBA" id="ARBA00022491"/>
    </source>
</evidence>
<dbReference type="SUPFAM" id="SSF47454">
    <property type="entry name" value="A DNA-binding domain in eukaryotic transcription factors"/>
    <property type="match status" value="1"/>
</dbReference>
<dbReference type="AlphaFoldDB" id="A0A672KHD8"/>
<sequence length="355" mass="39929">MDTAETIDNSTFSNSDSDRNTGSMENFIHQDVSLHQATLPRSTEAQNSVTMEETCCINNNSMPNINLDTSFNSEAFEDSDIIDLLLTTGTSLPSPIDPLLEEAMLVEMELMDLALEELSQVQSEEQNPADSDSGLSLDYSQSPASPSGSESSSSSSSSSCSSSLSKDGAVGGYMPEQTKMCQSSFLEAKQFHRLPWLEHIGHDHTYNQPQSQRKSPKDLSDELPKNKVLDHFSSRDEKRASLINIPFSNERIVNLPVDEFNRLLAKYHLNEAQLTLLRDIRRRGKNKMAAQNCRQRKLDVLLGLECSVDSLRRLRAKLVSLHRVFQILRIGQYRSNTSAILFLHHYRISILCLWN</sequence>